<keyword evidence="1" id="KW-0863">Zinc-finger</keyword>
<feature type="compositionally biased region" description="Polar residues" evidence="2">
    <location>
        <begin position="72"/>
        <end position="81"/>
    </location>
</feature>
<evidence type="ECO:0000259" key="3">
    <source>
        <dbReference type="PROSITE" id="PS50089"/>
    </source>
</evidence>
<accession>A0A3N4L120</accession>
<dbReference type="InterPro" id="IPR013083">
    <property type="entry name" value="Znf_RING/FYVE/PHD"/>
</dbReference>
<evidence type="ECO:0000256" key="2">
    <source>
        <dbReference type="SAM" id="MobiDB-lite"/>
    </source>
</evidence>
<dbReference type="EMBL" id="ML119108">
    <property type="protein sequence ID" value="RPB16513.1"/>
    <property type="molecule type" value="Genomic_DNA"/>
</dbReference>
<dbReference type="AlphaFoldDB" id="A0A3N4L120"/>
<keyword evidence="1" id="KW-0479">Metal-binding</keyword>
<dbReference type="PANTHER" id="PTHR14879:SF5">
    <property type="entry name" value="RING-TYPE DOMAIN-CONTAINING PROTEIN"/>
    <property type="match status" value="1"/>
</dbReference>
<dbReference type="PANTHER" id="PTHR14879">
    <property type="entry name" value="CASPASE REGULATOR, RING FINGER DOMAIN-CONTAINING"/>
    <property type="match status" value="1"/>
</dbReference>
<dbReference type="InterPro" id="IPR051728">
    <property type="entry name" value="RING-FYVE_E3_ubiquitin-ligase"/>
</dbReference>
<dbReference type="GO" id="GO:0008270">
    <property type="term" value="F:zinc ion binding"/>
    <property type="evidence" value="ECO:0007669"/>
    <property type="project" value="UniProtKB-KW"/>
</dbReference>
<gene>
    <name evidence="4" type="ORF">P167DRAFT_602266</name>
</gene>
<evidence type="ECO:0000256" key="1">
    <source>
        <dbReference type="PROSITE-ProRule" id="PRU00175"/>
    </source>
</evidence>
<protein>
    <recommendedName>
        <fullName evidence="3">RING-type domain-containing protein</fullName>
    </recommendedName>
</protein>
<dbReference type="PROSITE" id="PS50089">
    <property type="entry name" value="ZF_RING_2"/>
    <property type="match status" value="1"/>
</dbReference>
<feature type="domain" description="RING-type" evidence="3">
    <location>
        <begin position="279"/>
        <end position="326"/>
    </location>
</feature>
<feature type="compositionally biased region" description="Low complexity" evidence="2">
    <location>
        <begin position="21"/>
        <end position="34"/>
    </location>
</feature>
<dbReference type="OrthoDB" id="1711136at2759"/>
<dbReference type="SUPFAM" id="SSF57850">
    <property type="entry name" value="RING/U-box"/>
    <property type="match status" value="1"/>
</dbReference>
<sequence>MPGKEERPAPAPATAARREQQPQTTTRQEHQPPQAADRRESDANSRWGVSVVPPAENATRSQESPRVRRNNRSPQNQSPQEGRTPQSRSPRQRGRRSPQRASPTTTPPLPLQLAELAPAPAPQAQAQAQAQAQPQAQPQALPRASASPPVIPPIISISSSPVAPGEEWETWDAAAWTAAAAANDAVPAGQADVGKMAEDASVLLELFFKTKPRRNADIGADHREMVENAYRAVMNIRREIGGDDEVVVVGEREVEGAEAKGKKKGVGAGTGGVADADDCIVCFSSYADTVLLPCKHMVLCGECCDKMKFKEQNHTVLAKVYCPVCRAVVDDRMKIYRG</sequence>
<dbReference type="Pfam" id="PF13920">
    <property type="entry name" value="zf-C3HC4_3"/>
    <property type="match status" value="1"/>
</dbReference>
<feature type="compositionally biased region" description="Low complexity" evidence="2">
    <location>
        <begin position="111"/>
        <end position="148"/>
    </location>
</feature>
<dbReference type="Proteomes" id="UP000277580">
    <property type="component" value="Unassembled WGS sequence"/>
</dbReference>
<dbReference type="InParanoid" id="A0A3N4L120"/>
<proteinExistence type="predicted"/>
<reference evidence="4 5" key="1">
    <citation type="journal article" date="2018" name="Nat. Ecol. Evol.">
        <title>Pezizomycetes genomes reveal the molecular basis of ectomycorrhizal truffle lifestyle.</title>
        <authorList>
            <person name="Murat C."/>
            <person name="Payen T."/>
            <person name="Noel B."/>
            <person name="Kuo A."/>
            <person name="Morin E."/>
            <person name="Chen J."/>
            <person name="Kohler A."/>
            <person name="Krizsan K."/>
            <person name="Balestrini R."/>
            <person name="Da Silva C."/>
            <person name="Montanini B."/>
            <person name="Hainaut M."/>
            <person name="Levati E."/>
            <person name="Barry K.W."/>
            <person name="Belfiori B."/>
            <person name="Cichocki N."/>
            <person name="Clum A."/>
            <person name="Dockter R.B."/>
            <person name="Fauchery L."/>
            <person name="Guy J."/>
            <person name="Iotti M."/>
            <person name="Le Tacon F."/>
            <person name="Lindquist E.A."/>
            <person name="Lipzen A."/>
            <person name="Malagnac F."/>
            <person name="Mello A."/>
            <person name="Molinier V."/>
            <person name="Miyauchi S."/>
            <person name="Poulain J."/>
            <person name="Riccioni C."/>
            <person name="Rubini A."/>
            <person name="Sitrit Y."/>
            <person name="Splivallo R."/>
            <person name="Traeger S."/>
            <person name="Wang M."/>
            <person name="Zifcakova L."/>
            <person name="Wipf D."/>
            <person name="Zambonelli A."/>
            <person name="Paolocci F."/>
            <person name="Nowrousian M."/>
            <person name="Ottonello S."/>
            <person name="Baldrian P."/>
            <person name="Spatafora J.W."/>
            <person name="Henrissat B."/>
            <person name="Nagy L.G."/>
            <person name="Aury J.M."/>
            <person name="Wincker P."/>
            <person name="Grigoriev I.V."/>
            <person name="Bonfante P."/>
            <person name="Martin F.M."/>
        </authorList>
    </citation>
    <scope>NUCLEOTIDE SEQUENCE [LARGE SCALE GENOMIC DNA]</scope>
    <source>
        <strain evidence="4 5">CCBAS932</strain>
    </source>
</reference>
<feature type="region of interest" description="Disordered" evidence="2">
    <location>
        <begin position="1"/>
        <end position="148"/>
    </location>
</feature>
<dbReference type="SMART" id="SM00184">
    <property type="entry name" value="RING"/>
    <property type="match status" value="1"/>
</dbReference>
<organism evidence="4 5">
    <name type="scientific">Morchella conica CCBAS932</name>
    <dbReference type="NCBI Taxonomy" id="1392247"/>
    <lineage>
        <taxon>Eukaryota</taxon>
        <taxon>Fungi</taxon>
        <taxon>Dikarya</taxon>
        <taxon>Ascomycota</taxon>
        <taxon>Pezizomycotina</taxon>
        <taxon>Pezizomycetes</taxon>
        <taxon>Pezizales</taxon>
        <taxon>Morchellaceae</taxon>
        <taxon>Morchella</taxon>
    </lineage>
</organism>
<evidence type="ECO:0000313" key="4">
    <source>
        <dbReference type="EMBL" id="RPB16513.1"/>
    </source>
</evidence>
<evidence type="ECO:0000313" key="5">
    <source>
        <dbReference type="Proteomes" id="UP000277580"/>
    </source>
</evidence>
<keyword evidence="5" id="KW-1185">Reference proteome</keyword>
<dbReference type="Gene3D" id="3.30.40.10">
    <property type="entry name" value="Zinc/RING finger domain, C3HC4 (zinc finger)"/>
    <property type="match status" value="1"/>
</dbReference>
<dbReference type="InterPro" id="IPR001841">
    <property type="entry name" value="Znf_RING"/>
</dbReference>
<name>A0A3N4L120_9PEZI</name>
<keyword evidence="1" id="KW-0862">Zinc</keyword>